<dbReference type="Gene3D" id="3.40.50.720">
    <property type="entry name" value="NAD(P)-binding Rossmann-like Domain"/>
    <property type="match status" value="1"/>
</dbReference>
<evidence type="ECO:0000256" key="4">
    <source>
        <dbReference type="ARBA" id="ARBA00022857"/>
    </source>
</evidence>
<dbReference type="NCBIfam" id="TIGR00507">
    <property type="entry name" value="aroE"/>
    <property type="match status" value="1"/>
</dbReference>
<evidence type="ECO:0000313" key="12">
    <source>
        <dbReference type="EMBL" id="MEQ2464829.1"/>
    </source>
</evidence>
<feature type="domain" description="Shikimate dehydrogenase substrate binding N-terminal" evidence="10">
    <location>
        <begin position="7"/>
        <end position="89"/>
    </location>
</feature>
<dbReference type="InterPro" id="IPR006151">
    <property type="entry name" value="Shikm_DH/Glu-tRNA_Rdtase"/>
</dbReference>
<dbReference type="InterPro" id="IPR011342">
    <property type="entry name" value="Shikimate_DH"/>
</dbReference>
<evidence type="ECO:0000256" key="5">
    <source>
        <dbReference type="ARBA" id="ARBA00023002"/>
    </source>
</evidence>
<gene>
    <name evidence="8 12" type="primary">aroE</name>
    <name evidence="12" type="ORF">WMO63_03995</name>
</gene>
<comment type="subunit">
    <text evidence="8">Homodimer.</text>
</comment>
<reference evidence="12 13" key="1">
    <citation type="submission" date="2024-03" db="EMBL/GenBank/DDBJ databases">
        <title>Human intestinal bacterial collection.</title>
        <authorList>
            <person name="Pauvert C."/>
            <person name="Hitch T.C.A."/>
            <person name="Clavel T."/>
        </authorList>
    </citation>
    <scope>NUCLEOTIDE SEQUENCE [LARGE SCALE GENOMIC DNA]</scope>
    <source>
        <strain evidence="12 13">CLA-SR-H024</strain>
    </source>
</reference>
<feature type="binding site" evidence="8">
    <location>
        <begin position="126"/>
        <end position="130"/>
    </location>
    <ligand>
        <name>NADP(+)</name>
        <dbReference type="ChEBI" id="CHEBI:58349"/>
    </ligand>
</feature>
<dbReference type="RefSeq" id="WP_031536570.1">
    <property type="nucleotide sequence ID" value="NZ_JBBMFN010000005.1"/>
</dbReference>
<evidence type="ECO:0000259" key="10">
    <source>
        <dbReference type="Pfam" id="PF08501"/>
    </source>
</evidence>
<dbReference type="InterPro" id="IPR046346">
    <property type="entry name" value="Aminoacid_DH-like_N_sf"/>
</dbReference>
<feature type="binding site" evidence="8">
    <location>
        <position position="102"/>
    </location>
    <ligand>
        <name>shikimate</name>
        <dbReference type="ChEBI" id="CHEBI:36208"/>
    </ligand>
</feature>
<evidence type="ECO:0000256" key="8">
    <source>
        <dbReference type="HAMAP-Rule" id="MF_00222"/>
    </source>
</evidence>
<comment type="caution">
    <text evidence="8">Lacks conserved residue(s) required for the propagation of feature annotation.</text>
</comment>
<feature type="domain" description="SDH C-terminal" evidence="11">
    <location>
        <begin position="241"/>
        <end position="269"/>
    </location>
</feature>
<keyword evidence="5 8" id="KW-0560">Oxidoreductase</keyword>
<dbReference type="GO" id="GO:0004764">
    <property type="term" value="F:shikimate 3-dehydrogenase (NADP+) activity"/>
    <property type="evidence" value="ECO:0007669"/>
    <property type="project" value="UniProtKB-EC"/>
</dbReference>
<dbReference type="Pfam" id="PF18317">
    <property type="entry name" value="SDH_C"/>
    <property type="match status" value="1"/>
</dbReference>
<comment type="function">
    <text evidence="8">Involved in the biosynthesis of the chorismate, which leads to the biosynthesis of aromatic amino acids. Catalyzes the reversible NADPH linked reduction of 3-dehydroshikimate (DHSA) to yield shikimate (SA).</text>
</comment>
<dbReference type="Proteomes" id="UP001465426">
    <property type="component" value="Unassembled WGS sequence"/>
</dbReference>
<dbReference type="SUPFAM" id="SSF53223">
    <property type="entry name" value="Aminoacid dehydrogenase-like, N-terminal domain"/>
    <property type="match status" value="1"/>
</dbReference>
<comment type="catalytic activity">
    <reaction evidence="7 8">
        <text>shikimate + NADP(+) = 3-dehydroshikimate + NADPH + H(+)</text>
        <dbReference type="Rhea" id="RHEA:17737"/>
        <dbReference type="ChEBI" id="CHEBI:15378"/>
        <dbReference type="ChEBI" id="CHEBI:16630"/>
        <dbReference type="ChEBI" id="CHEBI:36208"/>
        <dbReference type="ChEBI" id="CHEBI:57783"/>
        <dbReference type="ChEBI" id="CHEBI:58349"/>
        <dbReference type="EC" id="1.1.1.25"/>
    </reaction>
</comment>
<dbReference type="PANTHER" id="PTHR21089">
    <property type="entry name" value="SHIKIMATE DEHYDROGENASE"/>
    <property type="match status" value="1"/>
</dbReference>
<evidence type="ECO:0000256" key="3">
    <source>
        <dbReference type="ARBA" id="ARBA00022605"/>
    </source>
</evidence>
<evidence type="ECO:0000256" key="6">
    <source>
        <dbReference type="ARBA" id="ARBA00023141"/>
    </source>
</evidence>
<feature type="binding site" evidence="8">
    <location>
        <position position="220"/>
    </location>
    <ligand>
        <name>shikimate</name>
        <dbReference type="ChEBI" id="CHEBI:36208"/>
    </ligand>
</feature>
<evidence type="ECO:0000313" key="13">
    <source>
        <dbReference type="Proteomes" id="UP001465426"/>
    </source>
</evidence>
<keyword evidence="3 8" id="KW-0028">Amino-acid biosynthesis</keyword>
<feature type="domain" description="Quinate/shikimate 5-dehydrogenase/glutamyl-tRNA reductase" evidence="9">
    <location>
        <begin position="112"/>
        <end position="192"/>
    </location>
</feature>
<evidence type="ECO:0000259" key="11">
    <source>
        <dbReference type="Pfam" id="PF18317"/>
    </source>
</evidence>
<keyword evidence="13" id="KW-1185">Reference proteome</keyword>
<dbReference type="EC" id="1.1.1.25" evidence="2 8"/>
<dbReference type="CDD" id="cd01065">
    <property type="entry name" value="NAD_bind_Shikimate_DH"/>
    <property type="match status" value="1"/>
</dbReference>
<dbReference type="InterPro" id="IPR041121">
    <property type="entry name" value="SDH_C"/>
</dbReference>
<feature type="binding site" evidence="8">
    <location>
        <begin position="15"/>
        <end position="17"/>
    </location>
    <ligand>
        <name>shikimate</name>
        <dbReference type="ChEBI" id="CHEBI:36208"/>
    </ligand>
</feature>
<feature type="binding site" evidence="8">
    <location>
        <position position="248"/>
    </location>
    <ligand>
        <name>shikimate</name>
        <dbReference type="ChEBI" id="CHEBI:36208"/>
    </ligand>
</feature>
<dbReference type="InterPro" id="IPR022893">
    <property type="entry name" value="Shikimate_DH_fam"/>
</dbReference>
<keyword evidence="6 8" id="KW-0057">Aromatic amino acid biosynthesis</keyword>
<comment type="pathway">
    <text evidence="1 8">Metabolic intermediate biosynthesis; chorismate biosynthesis; chorismate from D-erythrose 4-phosphate and phosphoenolpyruvate: step 4/7.</text>
</comment>
<feature type="binding site" evidence="8">
    <location>
        <position position="241"/>
    </location>
    <ligand>
        <name>NADP(+)</name>
        <dbReference type="ChEBI" id="CHEBI:58349"/>
    </ligand>
</feature>
<evidence type="ECO:0000259" key="9">
    <source>
        <dbReference type="Pfam" id="PF01488"/>
    </source>
</evidence>
<evidence type="ECO:0000256" key="7">
    <source>
        <dbReference type="ARBA" id="ARBA00049442"/>
    </source>
</evidence>
<dbReference type="PANTHER" id="PTHR21089:SF1">
    <property type="entry name" value="BIFUNCTIONAL 3-DEHYDROQUINATE DEHYDRATASE_SHIKIMATE DEHYDROGENASE, CHLOROPLASTIC"/>
    <property type="match status" value="1"/>
</dbReference>
<proteinExistence type="inferred from homology"/>
<feature type="binding site" evidence="8">
    <location>
        <position position="62"/>
    </location>
    <ligand>
        <name>shikimate</name>
        <dbReference type="ChEBI" id="CHEBI:36208"/>
    </ligand>
</feature>
<feature type="binding site" evidence="8">
    <location>
        <position position="87"/>
    </location>
    <ligand>
        <name>shikimate</name>
        <dbReference type="ChEBI" id="CHEBI:36208"/>
    </ligand>
</feature>
<dbReference type="EMBL" id="JBBMFN010000005">
    <property type="protein sequence ID" value="MEQ2464829.1"/>
    <property type="molecule type" value="Genomic_DNA"/>
</dbReference>
<evidence type="ECO:0000256" key="2">
    <source>
        <dbReference type="ARBA" id="ARBA00012962"/>
    </source>
</evidence>
<organism evidence="12 13">
    <name type="scientific">Niallia hominis</name>
    <dbReference type="NCBI Taxonomy" id="3133173"/>
    <lineage>
        <taxon>Bacteria</taxon>
        <taxon>Bacillati</taxon>
        <taxon>Bacillota</taxon>
        <taxon>Bacilli</taxon>
        <taxon>Bacillales</taxon>
        <taxon>Bacillaceae</taxon>
        <taxon>Niallia</taxon>
    </lineage>
</organism>
<keyword evidence="4 8" id="KW-0521">NADP</keyword>
<dbReference type="InterPro" id="IPR036291">
    <property type="entry name" value="NAD(P)-bd_dom_sf"/>
</dbReference>
<evidence type="ECO:0000256" key="1">
    <source>
        <dbReference type="ARBA" id="ARBA00004871"/>
    </source>
</evidence>
<accession>A0ABV1EUQ2</accession>
<protein>
    <recommendedName>
        <fullName evidence="2 8">Shikimate dehydrogenase (NADP(+))</fullName>
        <shortName evidence="8">SDH</shortName>
        <ecNumber evidence="2 8">1.1.1.25</ecNumber>
    </recommendedName>
</protein>
<feature type="binding site" evidence="8">
    <location>
        <begin position="150"/>
        <end position="155"/>
    </location>
    <ligand>
        <name>NADP(+)</name>
        <dbReference type="ChEBI" id="CHEBI:58349"/>
    </ligand>
</feature>
<dbReference type="InterPro" id="IPR013708">
    <property type="entry name" value="Shikimate_DH-bd_N"/>
</dbReference>
<sequence>MRKNFAVIGDPIEHSMSPIMHNDLFQFYGLDAEMKKIHIKKDFLQSGLSELRDMNMAGFNVTVPHKQAIIPFLDELDPLSKAIGAVNTVVCENGRWIGYNTDGEGYLKGLLKQLPDIKQRRTLIIGSGGAARGIYFTLAHYGVEQVDICNRTISKAKALKEACPYPVKTNIMEIALAEKTLGEYGLIIQTTSIGMSPKIDASPIQMSNVMEGAFVSDIIYNPLETKILKDAKAKGAITQNGIDMFVYQGALAFEKWQGVFPDTTRMRQNVLTQLGGLTC</sequence>
<comment type="caution">
    <text evidence="12">The sequence shown here is derived from an EMBL/GenBank/DDBJ whole genome shotgun (WGS) entry which is preliminary data.</text>
</comment>
<dbReference type="Gene3D" id="3.40.50.10860">
    <property type="entry name" value="Leucine Dehydrogenase, chain A, domain 1"/>
    <property type="match status" value="1"/>
</dbReference>
<name>A0ABV1EUQ2_9BACI</name>
<dbReference type="Pfam" id="PF01488">
    <property type="entry name" value="Shikimate_DH"/>
    <property type="match status" value="1"/>
</dbReference>
<comment type="similarity">
    <text evidence="8">Belongs to the shikimate dehydrogenase family.</text>
</comment>
<feature type="active site" description="Proton acceptor" evidence="8">
    <location>
        <position position="66"/>
    </location>
</feature>
<dbReference type="SUPFAM" id="SSF51735">
    <property type="entry name" value="NAD(P)-binding Rossmann-fold domains"/>
    <property type="match status" value="1"/>
</dbReference>
<dbReference type="HAMAP" id="MF_00222">
    <property type="entry name" value="Shikimate_DH_AroE"/>
    <property type="match status" value="1"/>
</dbReference>
<dbReference type="Pfam" id="PF08501">
    <property type="entry name" value="Shikimate_dh_N"/>
    <property type="match status" value="1"/>
</dbReference>
<feature type="binding site" evidence="8">
    <location>
        <position position="218"/>
    </location>
    <ligand>
        <name>NADP(+)</name>
        <dbReference type="ChEBI" id="CHEBI:58349"/>
    </ligand>
</feature>